<dbReference type="KEGG" id="mrs:Murru_1684"/>
<dbReference type="HOGENOM" id="CLU_1233883_0_0_10"/>
<protein>
    <submittedName>
        <fullName evidence="2">Uncharacterized protein</fullName>
    </submittedName>
</protein>
<gene>
    <name evidence="2" type="ordered locus">Murru_1684</name>
</gene>
<dbReference type="EMBL" id="CP002999">
    <property type="protein sequence ID" value="AEM70724.1"/>
    <property type="molecule type" value="Genomic_DNA"/>
</dbReference>
<keyword evidence="1" id="KW-1133">Transmembrane helix</keyword>
<feature type="transmembrane region" description="Helical" evidence="1">
    <location>
        <begin position="6"/>
        <end position="25"/>
    </location>
</feature>
<evidence type="ECO:0000256" key="1">
    <source>
        <dbReference type="SAM" id="Phobius"/>
    </source>
</evidence>
<keyword evidence="1" id="KW-0472">Membrane</keyword>
<name>G2PIL0_ALLRU</name>
<keyword evidence="3" id="KW-1185">Reference proteome</keyword>
<accession>G2PIL0</accession>
<keyword evidence="1" id="KW-0812">Transmembrane</keyword>
<dbReference type="RefSeq" id="WP_014033005.1">
    <property type="nucleotide sequence ID" value="NC_015945.1"/>
</dbReference>
<dbReference type="AlphaFoldDB" id="G2PIL0"/>
<evidence type="ECO:0000313" key="3">
    <source>
        <dbReference type="Proteomes" id="UP000008908"/>
    </source>
</evidence>
<dbReference type="OrthoDB" id="1419584at2"/>
<reference evidence="2 3" key="2">
    <citation type="journal article" date="2012" name="Stand. Genomic Sci.">
        <title>Complete genome sequence of the facultatively anaerobic, appendaged bacterium Muricauda ruestringensis type strain (B1(T)).</title>
        <authorList>
            <person name="Huntemann M."/>
            <person name="Teshima H."/>
            <person name="Lapidus A."/>
            <person name="Nolan M."/>
            <person name="Lucas S."/>
            <person name="Hammon N."/>
            <person name="Deshpande S."/>
            <person name="Cheng J.F."/>
            <person name="Tapia R."/>
            <person name="Goodwin L.A."/>
            <person name="Pitluck S."/>
            <person name="Liolios K."/>
            <person name="Pagani I."/>
            <person name="Ivanova N."/>
            <person name="Mavromatis K."/>
            <person name="Mikhailova N."/>
            <person name="Pati A."/>
            <person name="Chen A."/>
            <person name="Palaniappan K."/>
            <person name="Land M."/>
            <person name="Hauser L."/>
            <person name="Pan C."/>
            <person name="Brambilla E.M."/>
            <person name="Rohde M."/>
            <person name="Spring S."/>
            <person name="Goker M."/>
            <person name="Detter J.C."/>
            <person name="Bristow J."/>
            <person name="Eisen J.A."/>
            <person name="Markowitz V."/>
            <person name="Hugenholtz P."/>
            <person name="Kyrpides N.C."/>
            <person name="Klenk H.P."/>
            <person name="Woyke T."/>
        </authorList>
    </citation>
    <scope>NUCLEOTIDE SEQUENCE [LARGE SCALE GENOMIC DNA]</scope>
    <source>
        <strain evidence="3">DSM 13258 / LMG 19739 / B1</strain>
    </source>
</reference>
<dbReference type="Proteomes" id="UP000008908">
    <property type="component" value="Chromosome"/>
</dbReference>
<sequence length="224" mass="25571">MHLLTIIWTLICAAVIIGYPLYLLNKSASLTKVRRKDNYKPMAPNTVELLSFDIREQLPSWSLSLEVPEITEEVLHKNPILFYLESEDTYFKLPMNNAAMGYKANVYKNVGKVYVTFKSLKDGVSHFHVPTNHLKNLKVLIIKFSDERIYGNWGASPSNCTIHKSLAKAGIKINDFEDVLGHFSNIASIDFKGHYVAKTPQRKKVRAVSRPMEQINKERLFATT</sequence>
<reference evidence="3" key="1">
    <citation type="submission" date="2011-08" db="EMBL/GenBank/DDBJ databases">
        <title>The complete genome of Muricauda ruestringensis DSM 13258.</title>
        <authorList>
            <person name="Lucas S."/>
            <person name="Han J."/>
            <person name="Lapidus A."/>
            <person name="Bruce D."/>
            <person name="Goodwin L."/>
            <person name="Pitluck S."/>
            <person name="Peters L."/>
            <person name="Kyrpides N."/>
            <person name="Mavromatis K."/>
            <person name="Ivanova N."/>
            <person name="Ovchinnikova G."/>
            <person name="Teshima H."/>
            <person name="Detter J.C."/>
            <person name="Tapia R."/>
            <person name="Han C."/>
            <person name="Land M."/>
            <person name="Hauser L."/>
            <person name="Markowitz V."/>
            <person name="Cheng J.-F."/>
            <person name="Hugenholtz P."/>
            <person name="Woyke T."/>
            <person name="Wu D."/>
            <person name="Spring S."/>
            <person name="Schroeder M."/>
            <person name="Brambilla E."/>
            <person name="Klenk H.-P."/>
            <person name="Eisen J.A."/>
        </authorList>
    </citation>
    <scope>NUCLEOTIDE SEQUENCE [LARGE SCALE GENOMIC DNA]</scope>
    <source>
        <strain evidence="3">DSM 13258 / LMG 19739 / B1</strain>
    </source>
</reference>
<proteinExistence type="predicted"/>
<organism evidence="2 3">
    <name type="scientific">Allomuricauda ruestringensis (strain DSM 13258 / CIP 107369 / LMG 19739 / B1)</name>
    <name type="common">Muricauda ruestringensis</name>
    <dbReference type="NCBI Taxonomy" id="886377"/>
    <lineage>
        <taxon>Bacteria</taxon>
        <taxon>Pseudomonadati</taxon>
        <taxon>Bacteroidota</taxon>
        <taxon>Flavobacteriia</taxon>
        <taxon>Flavobacteriales</taxon>
        <taxon>Flavobacteriaceae</taxon>
        <taxon>Flagellimonas</taxon>
    </lineage>
</organism>
<evidence type="ECO:0000313" key="2">
    <source>
        <dbReference type="EMBL" id="AEM70724.1"/>
    </source>
</evidence>